<dbReference type="RefSeq" id="WP_192751394.1">
    <property type="nucleotide sequence ID" value="NZ_BAABJL010000197.1"/>
</dbReference>
<accession>A0A927RL58</accession>
<comment type="caution">
    <text evidence="1">The sequence shown here is derived from an EMBL/GenBank/DDBJ whole genome shotgun (WGS) entry which is preliminary data.</text>
</comment>
<gene>
    <name evidence="1" type="ORF">HEB94_004291</name>
</gene>
<proteinExistence type="predicted"/>
<dbReference type="Pfam" id="PF05721">
    <property type="entry name" value="PhyH"/>
    <property type="match status" value="1"/>
</dbReference>
<organism evidence="1 2">
    <name type="scientific">Actinopolymorpha pittospori</name>
    <dbReference type="NCBI Taxonomy" id="648752"/>
    <lineage>
        <taxon>Bacteria</taxon>
        <taxon>Bacillati</taxon>
        <taxon>Actinomycetota</taxon>
        <taxon>Actinomycetes</taxon>
        <taxon>Propionibacteriales</taxon>
        <taxon>Actinopolymorphaceae</taxon>
        <taxon>Actinopolymorpha</taxon>
    </lineage>
</organism>
<dbReference type="GO" id="GO:0016706">
    <property type="term" value="F:2-oxoglutarate-dependent dioxygenase activity"/>
    <property type="evidence" value="ECO:0007669"/>
    <property type="project" value="UniProtKB-ARBA"/>
</dbReference>
<sequence length="273" mass="30977">MSELRRQIDEQGYVVVPGVVPKENIDAVVDDIWKHTGADPDRPETWYAPGRIAGTGMVEMYHYQSMWNNRQYEGAHRVFAEIFGTEQLWVSLDRTNLKPPSVPEHPDYHHKGFTHWDADLEKYPDVPFGVQGVLALADTTADMGGFQCAPDIYKNLPAYIEKYGRSRQANLTEYSVSPIPMNAGDMVIWTTLLAHGNGDNLTDRPRLAQYISMGPARESDEELREQRVAAWQENRPLAYRTAFPGDPRGIEQARGKPAELTPLGRRLLGIDRW</sequence>
<protein>
    <recommendedName>
        <fullName evidence="3">Phytanoyl-CoA dioxygenase (PhyH)</fullName>
    </recommendedName>
</protein>
<reference evidence="1" key="1">
    <citation type="submission" date="2020-10" db="EMBL/GenBank/DDBJ databases">
        <title>Sequencing the genomes of 1000 actinobacteria strains.</title>
        <authorList>
            <person name="Klenk H.-P."/>
        </authorList>
    </citation>
    <scope>NUCLEOTIDE SEQUENCE</scope>
    <source>
        <strain evidence="1">DSM 45354</strain>
    </source>
</reference>
<dbReference type="Gene3D" id="2.60.120.620">
    <property type="entry name" value="q2cbj1_9rhob like domain"/>
    <property type="match status" value="1"/>
</dbReference>
<dbReference type="SUPFAM" id="SSF51197">
    <property type="entry name" value="Clavaminate synthase-like"/>
    <property type="match status" value="1"/>
</dbReference>
<dbReference type="PANTHER" id="PTHR31630:SF6">
    <property type="entry name" value="PHYTANOYL-COA DIOXYGENASE-RELATED"/>
    <property type="match status" value="1"/>
</dbReference>
<name>A0A927RL58_9ACTN</name>
<keyword evidence="2" id="KW-1185">Reference proteome</keyword>
<dbReference type="AlphaFoldDB" id="A0A927RL58"/>
<evidence type="ECO:0008006" key="3">
    <source>
        <dbReference type="Google" id="ProtNLM"/>
    </source>
</evidence>
<evidence type="ECO:0000313" key="1">
    <source>
        <dbReference type="EMBL" id="MBE1607443.1"/>
    </source>
</evidence>
<dbReference type="InterPro" id="IPR008775">
    <property type="entry name" value="Phytyl_CoA_dOase-like"/>
</dbReference>
<dbReference type="PANTHER" id="PTHR31630">
    <property type="entry name" value="PHYTANOYL-COA DIOXYGENASE-RELATED-RELATED"/>
    <property type="match status" value="1"/>
</dbReference>
<evidence type="ECO:0000313" key="2">
    <source>
        <dbReference type="Proteomes" id="UP000638648"/>
    </source>
</evidence>
<dbReference type="EMBL" id="JADBEM010000001">
    <property type="protein sequence ID" value="MBE1607443.1"/>
    <property type="molecule type" value="Genomic_DNA"/>
</dbReference>
<dbReference type="Proteomes" id="UP000638648">
    <property type="component" value="Unassembled WGS sequence"/>
</dbReference>